<organism evidence="2 3">
    <name type="scientific">Potamilus streckersoni</name>
    <dbReference type="NCBI Taxonomy" id="2493646"/>
    <lineage>
        <taxon>Eukaryota</taxon>
        <taxon>Metazoa</taxon>
        <taxon>Spiralia</taxon>
        <taxon>Lophotrochozoa</taxon>
        <taxon>Mollusca</taxon>
        <taxon>Bivalvia</taxon>
        <taxon>Autobranchia</taxon>
        <taxon>Heteroconchia</taxon>
        <taxon>Palaeoheterodonta</taxon>
        <taxon>Unionida</taxon>
        <taxon>Unionoidea</taxon>
        <taxon>Unionidae</taxon>
        <taxon>Ambleminae</taxon>
        <taxon>Lampsilini</taxon>
        <taxon>Potamilus</taxon>
    </lineage>
</organism>
<proteinExistence type="predicted"/>
<dbReference type="AlphaFoldDB" id="A0AAE0VQA9"/>
<keyword evidence="3" id="KW-1185">Reference proteome</keyword>
<gene>
    <name evidence="2" type="ORF">CHS0354_040234</name>
</gene>
<accession>A0AAE0VQA9</accession>
<dbReference type="EMBL" id="JAEAOA010002332">
    <property type="protein sequence ID" value="KAK3585287.1"/>
    <property type="molecule type" value="Genomic_DNA"/>
</dbReference>
<protein>
    <submittedName>
        <fullName evidence="2">Uncharacterized protein</fullName>
    </submittedName>
</protein>
<reference evidence="2" key="1">
    <citation type="journal article" date="2021" name="Genome Biol. Evol.">
        <title>A High-Quality Reference Genome for a Parasitic Bivalve with Doubly Uniparental Inheritance (Bivalvia: Unionida).</title>
        <authorList>
            <person name="Smith C.H."/>
        </authorList>
    </citation>
    <scope>NUCLEOTIDE SEQUENCE</scope>
    <source>
        <strain evidence="2">CHS0354</strain>
    </source>
</reference>
<name>A0AAE0VQA9_9BIVA</name>
<feature type="compositionally biased region" description="Polar residues" evidence="1">
    <location>
        <begin position="40"/>
        <end position="61"/>
    </location>
</feature>
<evidence type="ECO:0000313" key="3">
    <source>
        <dbReference type="Proteomes" id="UP001195483"/>
    </source>
</evidence>
<feature type="region of interest" description="Disordered" evidence="1">
    <location>
        <begin position="38"/>
        <end position="71"/>
    </location>
</feature>
<reference evidence="2" key="2">
    <citation type="journal article" date="2021" name="Genome Biol. Evol.">
        <title>Developing a high-quality reference genome for a parasitic bivalve with doubly uniparental inheritance (Bivalvia: Unionida).</title>
        <authorList>
            <person name="Smith C.H."/>
        </authorList>
    </citation>
    <scope>NUCLEOTIDE SEQUENCE</scope>
    <source>
        <strain evidence="2">CHS0354</strain>
        <tissue evidence="2">Mantle</tissue>
    </source>
</reference>
<reference evidence="2" key="3">
    <citation type="submission" date="2023-05" db="EMBL/GenBank/DDBJ databases">
        <authorList>
            <person name="Smith C.H."/>
        </authorList>
    </citation>
    <scope>NUCLEOTIDE SEQUENCE</scope>
    <source>
        <strain evidence="2">CHS0354</strain>
        <tissue evidence="2">Mantle</tissue>
    </source>
</reference>
<dbReference type="Proteomes" id="UP001195483">
    <property type="component" value="Unassembled WGS sequence"/>
</dbReference>
<evidence type="ECO:0000313" key="2">
    <source>
        <dbReference type="EMBL" id="KAK3585287.1"/>
    </source>
</evidence>
<feature type="non-terminal residue" evidence="2">
    <location>
        <position position="1"/>
    </location>
</feature>
<evidence type="ECO:0000256" key="1">
    <source>
        <dbReference type="SAM" id="MobiDB-lite"/>
    </source>
</evidence>
<comment type="caution">
    <text evidence="2">The sequence shown here is derived from an EMBL/GenBank/DDBJ whole genome shotgun (WGS) entry which is preliminary data.</text>
</comment>
<sequence>MGNGGIKRDTRYKQKDKVRERVTEDILGLGMTSRFVETGPISTRSRSQNSVLHRNSSTHLSGSFPPPTRDATHGKQLTVVALQINFSVTVANAFLRTVVATFVRIALTNQMRPNV</sequence>